<dbReference type="VEuPathDB" id="AmoebaDB:EHI_057660"/>
<dbReference type="Pfam" id="PF20811">
    <property type="entry name" value="PARG_cat_N"/>
    <property type="match status" value="1"/>
</dbReference>
<dbReference type="GO" id="GO:0009225">
    <property type="term" value="P:nucleotide-sugar metabolic process"/>
    <property type="evidence" value="ECO:0007669"/>
    <property type="project" value="TreeGrafter"/>
</dbReference>
<dbReference type="GO" id="GO:0006282">
    <property type="term" value="P:regulation of DNA repair"/>
    <property type="evidence" value="ECO:0007669"/>
    <property type="project" value="InterPro"/>
</dbReference>
<dbReference type="AlphaFoldDB" id="A0A5K1TXA4"/>
<feature type="domain" description="PARG helical" evidence="5">
    <location>
        <begin position="94"/>
        <end position="207"/>
    </location>
</feature>
<evidence type="ECO:0000259" key="4">
    <source>
        <dbReference type="Pfam" id="PF05028"/>
    </source>
</evidence>
<organism evidence="6 7">
    <name type="scientific">Entamoeba histolytica</name>
    <dbReference type="NCBI Taxonomy" id="5759"/>
    <lineage>
        <taxon>Eukaryota</taxon>
        <taxon>Amoebozoa</taxon>
        <taxon>Evosea</taxon>
        <taxon>Archamoebae</taxon>
        <taxon>Mastigamoebida</taxon>
        <taxon>Entamoebidae</taxon>
        <taxon>Entamoeba</taxon>
    </lineage>
</organism>
<evidence type="ECO:0000256" key="2">
    <source>
        <dbReference type="ARBA" id="ARBA00012255"/>
    </source>
</evidence>
<dbReference type="VEuPathDB" id="AmoebaDB:KM1_267250"/>
<protein>
    <recommendedName>
        <fullName evidence="2">poly(ADP-ribose) glycohydrolase</fullName>
        <ecNumber evidence="2">3.2.1.143</ecNumber>
    </recommendedName>
</protein>
<gene>
    <name evidence="6" type="ORF">CL6EHI_057660</name>
</gene>
<feature type="domain" description="PARG catalytic Macro" evidence="4">
    <location>
        <begin position="213"/>
        <end position="408"/>
    </location>
</feature>
<evidence type="ECO:0000313" key="7">
    <source>
        <dbReference type="Proteomes" id="UP000078387"/>
    </source>
</evidence>
<dbReference type="GO" id="GO:0005975">
    <property type="term" value="P:carbohydrate metabolic process"/>
    <property type="evidence" value="ECO:0007669"/>
    <property type="project" value="InterPro"/>
</dbReference>
<comment type="caution">
    <text evidence="6">The sequence shown here is derived from an EMBL/GenBank/DDBJ whole genome shotgun (WGS) entry which is preliminary data.</text>
</comment>
<dbReference type="VEuPathDB" id="AmoebaDB:EHI5A_213960"/>
<reference evidence="6 7" key="1">
    <citation type="submission" date="2016-05" db="EMBL/GenBank/DDBJ databases">
        <title>First whole genome sequencing of Entamoeba histolytica HM1:IMSS-clone-6.</title>
        <authorList>
            <person name="Mukherjee Avik.K."/>
            <person name="Izumyama S."/>
            <person name="Nakada-Tsukui K."/>
            <person name="Nozaki T."/>
        </authorList>
    </citation>
    <scope>NUCLEOTIDE SEQUENCE [LARGE SCALE GENOMIC DNA]</scope>
    <source>
        <strain evidence="6 7">HM1:IMSS clone 6</strain>
    </source>
</reference>
<dbReference type="EMBL" id="BDEQ01000001">
    <property type="protein sequence ID" value="GAT97284.1"/>
    <property type="molecule type" value="Genomic_DNA"/>
</dbReference>
<proteinExistence type="inferred from homology"/>
<dbReference type="Proteomes" id="UP000078387">
    <property type="component" value="Unassembled WGS sequence"/>
</dbReference>
<dbReference type="InterPro" id="IPR046372">
    <property type="entry name" value="PARG_cat_C"/>
</dbReference>
<sequence length="450" mass="50409">MKRRTSVSQSLPSCSYFSPLFGEIPFVAITPQEIIHSETHIILPCYSIPSCTSFQLWCSIFPLLSNLSNISELTRLYSFTSPASLSLLQSLPPIESSHFFRDTIPIIASLAAIHPKLFPTPLILPTTPNSILRLNRLQVASLFALSFLGLFRLPLKFQDAKQFPRCLSIVDKVSATKLRCYMAYFSTIGIAIINKDPILQEQITYQRVYGESPQWSNISIPVSANVTIVDGLIEKENRNVLKAVFSSKAVGGNVLEDGCSQEEIMFIKCPECMVALLIAPVLNANESFRIYNVLQYSEVTGYATEISFKGNVASLQLKHDFVIFDALICVDKKLQYTQYGIDRELNKVFSAIKKTDDDCDVMQPFATGKWGCGSMLGDSRLKFIIQLLASSLTGREMRYHPLNDIQHQNEITAFLQAIKNKKPTIQELYNYTLALASTNPSSLLTRITQL</sequence>
<dbReference type="VEuPathDB" id="AmoebaDB:EHI7A_169430"/>
<evidence type="ECO:0000313" key="6">
    <source>
        <dbReference type="EMBL" id="GAT97284.1"/>
    </source>
</evidence>
<dbReference type="OMA" id="RICRCMP"/>
<comment type="similarity">
    <text evidence="1">Belongs to the poly(ADP-ribose) glycohydrolase family.</text>
</comment>
<dbReference type="GO" id="GO:0004649">
    <property type="term" value="F:poly(ADP-ribose) glycohydrolase activity"/>
    <property type="evidence" value="ECO:0007669"/>
    <property type="project" value="UniProtKB-EC"/>
</dbReference>
<dbReference type="PANTHER" id="PTHR12837:SF0">
    <property type="entry name" value="POLY(ADP-RIBOSE) GLYCOHYDROLASE"/>
    <property type="match status" value="1"/>
</dbReference>
<dbReference type="InterPro" id="IPR048362">
    <property type="entry name" value="PARG_helical"/>
</dbReference>
<accession>A0A5K1TXA4</accession>
<dbReference type="PANTHER" id="PTHR12837">
    <property type="entry name" value="POLY ADP-RIBOSE GLYCOHYDROLASE"/>
    <property type="match status" value="1"/>
</dbReference>
<dbReference type="VEuPathDB" id="AmoebaDB:EHI8A_194150"/>
<evidence type="ECO:0000256" key="1">
    <source>
        <dbReference type="ARBA" id="ARBA00009545"/>
    </source>
</evidence>
<dbReference type="Pfam" id="PF05028">
    <property type="entry name" value="PARG_cat_C"/>
    <property type="match status" value="1"/>
</dbReference>
<dbReference type="GO" id="GO:0005634">
    <property type="term" value="C:nucleus"/>
    <property type="evidence" value="ECO:0007669"/>
    <property type="project" value="TreeGrafter"/>
</dbReference>
<keyword evidence="3 6" id="KW-0378">Hydrolase</keyword>
<dbReference type="GO" id="GO:1990966">
    <property type="term" value="P:ATP generation from poly-ADP-D-ribose"/>
    <property type="evidence" value="ECO:0007669"/>
    <property type="project" value="TreeGrafter"/>
</dbReference>
<dbReference type="InterPro" id="IPR007724">
    <property type="entry name" value="Poly_GlycHdrlase"/>
</dbReference>
<dbReference type="EC" id="3.2.1.143" evidence="2"/>
<evidence type="ECO:0000256" key="3">
    <source>
        <dbReference type="ARBA" id="ARBA00022801"/>
    </source>
</evidence>
<dbReference type="GO" id="GO:0005737">
    <property type="term" value="C:cytoplasm"/>
    <property type="evidence" value="ECO:0007669"/>
    <property type="project" value="TreeGrafter"/>
</dbReference>
<name>A0A5K1TXA4_ENTHI</name>
<evidence type="ECO:0000259" key="5">
    <source>
        <dbReference type="Pfam" id="PF20811"/>
    </source>
</evidence>